<evidence type="ECO:0000259" key="3">
    <source>
        <dbReference type="Pfam" id="PF05548"/>
    </source>
</evidence>
<feature type="domain" description="Peptidase M11 gametolysin" evidence="3">
    <location>
        <begin position="121"/>
        <end position="424"/>
    </location>
</feature>
<dbReference type="InParanoid" id="D8TPK7"/>
<dbReference type="Pfam" id="PF05548">
    <property type="entry name" value="Peptidase_M11"/>
    <property type="match status" value="1"/>
</dbReference>
<keyword evidence="2" id="KW-0732">Signal</keyword>
<feature type="chain" id="PRO_5003123742" evidence="2">
    <location>
        <begin position="20"/>
        <end position="525"/>
    </location>
</feature>
<dbReference type="KEGG" id="vcn:VOLCADRAFT_88651"/>
<feature type="compositionally biased region" description="Pro residues" evidence="1">
    <location>
        <begin position="462"/>
        <end position="515"/>
    </location>
</feature>
<evidence type="ECO:0000256" key="2">
    <source>
        <dbReference type="SAM" id="SignalP"/>
    </source>
</evidence>
<dbReference type="MEROPS" id="M11.002"/>
<dbReference type="GeneID" id="9623995"/>
<evidence type="ECO:0000313" key="4">
    <source>
        <dbReference type="EMBL" id="EFJ50633.1"/>
    </source>
</evidence>
<accession>D8TPK7</accession>
<dbReference type="EMBL" id="GL378330">
    <property type="protein sequence ID" value="EFJ50633.1"/>
    <property type="molecule type" value="Genomic_DNA"/>
</dbReference>
<keyword evidence="5" id="KW-1185">Reference proteome</keyword>
<evidence type="ECO:0000256" key="1">
    <source>
        <dbReference type="SAM" id="MobiDB-lite"/>
    </source>
</evidence>
<reference evidence="4 5" key="1">
    <citation type="journal article" date="2010" name="Science">
        <title>Genomic analysis of organismal complexity in the multicellular green alga Volvox carteri.</title>
        <authorList>
            <person name="Prochnik S.E."/>
            <person name="Umen J."/>
            <person name="Nedelcu A.M."/>
            <person name="Hallmann A."/>
            <person name="Miller S.M."/>
            <person name="Nishii I."/>
            <person name="Ferris P."/>
            <person name="Kuo A."/>
            <person name="Mitros T."/>
            <person name="Fritz-Laylin L.K."/>
            <person name="Hellsten U."/>
            <person name="Chapman J."/>
            <person name="Simakov O."/>
            <person name="Rensing S.A."/>
            <person name="Terry A."/>
            <person name="Pangilinan J."/>
            <person name="Kapitonov V."/>
            <person name="Jurka J."/>
            <person name="Salamov A."/>
            <person name="Shapiro H."/>
            <person name="Schmutz J."/>
            <person name="Grimwood J."/>
            <person name="Lindquist E."/>
            <person name="Lucas S."/>
            <person name="Grigoriev I.V."/>
            <person name="Schmitt R."/>
            <person name="Kirk D."/>
            <person name="Rokhsar D.S."/>
        </authorList>
    </citation>
    <scope>NUCLEOTIDE SEQUENCE [LARGE SCALE GENOMIC DNA]</scope>
    <source>
        <strain evidence="5">f. Nagariensis / Eve</strain>
    </source>
</reference>
<name>D8TPK7_VOLCA</name>
<organism evidence="5">
    <name type="scientific">Volvox carteri f. nagariensis</name>
    <dbReference type="NCBI Taxonomy" id="3068"/>
    <lineage>
        <taxon>Eukaryota</taxon>
        <taxon>Viridiplantae</taxon>
        <taxon>Chlorophyta</taxon>
        <taxon>core chlorophytes</taxon>
        <taxon>Chlorophyceae</taxon>
        <taxon>CS clade</taxon>
        <taxon>Chlamydomonadales</taxon>
        <taxon>Volvocaceae</taxon>
        <taxon>Volvox</taxon>
    </lineage>
</organism>
<dbReference type="STRING" id="3068.D8TPK7"/>
<dbReference type="InterPro" id="IPR008752">
    <property type="entry name" value="Peptidase_M11"/>
</dbReference>
<protein>
    <submittedName>
        <fullName evidence="4">Metalloproteinase, extracellular matrix glycoprotein VMP8</fullName>
    </submittedName>
</protein>
<proteinExistence type="predicted"/>
<dbReference type="OrthoDB" id="540537at2759"/>
<evidence type="ECO:0000313" key="5">
    <source>
        <dbReference type="Proteomes" id="UP000001058"/>
    </source>
</evidence>
<gene>
    <name evidence="4" type="primary">vmp8</name>
    <name evidence="4" type="ORF">VOLCADRAFT_88651</name>
</gene>
<dbReference type="eggNOG" id="KOG1187">
    <property type="taxonomic scope" value="Eukaryota"/>
</dbReference>
<feature type="region of interest" description="Disordered" evidence="1">
    <location>
        <begin position="454"/>
        <end position="525"/>
    </location>
</feature>
<feature type="signal peptide" evidence="2">
    <location>
        <begin position="1"/>
        <end position="19"/>
    </location>
</feature>
<dbReference type="AlphaFoldDB" id="D8TPK7"/>
<sequence>MIPLVLIFALAQVAPLSEAQKAAPGLLKKVPTEGSLVYVTLDDGTEQWAIKQADGLLTPLDKKAFKPPKKDKDGKGDFQPGTNVTLDCDLNADGLCTPTTGNVTVVGASLAALTTPGIYQRVLVMIQDYSICGYPPGVNESTTRSLFLGPNGDGTGGIAQKYTQCSYGKFNLNATEFRVVTVPQTTCSTAITATCSWWAISGTSDTATKALLGSVAFASFTHYIYIVPPGLPCPWSGLALLPGNQVWLQTTDNGVYRWATVMQEALHNYGLWHSWRNGVEYDDYSTAMGRGDACPNAAEISRMGWATPAPGGGAISSASFAPGSALAFVLPATYLTGDGNYLRVVPDWLPTYNNNNTLAKNLYIAVRVANGPDAGLSAAYAPMMHVHEVNATMDNGYPTSYATSDRKITIISTIPSLGRANLTAYNLVVYGGSWASTDVMRVYLCRYTTSPSQCPGLGAIEVPPPPPAPKPPSPRAPANPSPRPPTPRPSPRPPPPRLPPSSKPPPPSPRRPPPLKVVGRRQLLG</sequence>
<dbReference type="RefSeq" id="XP_002948226.1">
    <property type="nucleotide sequence ID" value="XM_002948180.1"/>
</dbReference>
<dbReference type="Proteomes" id="UP000001058">
    <property type="component" value="Unassembled WGS sequence"/>
</dbReference>